<dbReference type="InterPro" id="IPR051534">
    <property type="entry name" value="CBASS_pafABC_assoc_protein"/>
</dbReference>
<gene>
    <name evidence="3" type="ORF">EDC39_10930</name>
</gene>
<dbReference type="RefSeq" id="WP_148896273.1">
    <property type="nucleotide sequence ID" value="NZ_VNIB01000009.1"/>
</dbReference>
<evidence type="ECO:0000259" key="2">
    <source>
        <dbReference type="Pfam" id="PF25583"/>
    </source>
</evidence>
<dbReference type="PANTHER" id="PTHR34580:SF3">
    <property type="entry name" value="PROTEIN PAFB"/>
    <property type="match status" value="1"/>
</dbReference>
<evidence type="ECO:0000313" key="4">
    <source>
        <dbReference type="Proteomes" id="UP000324159"/>
    </source>
</evidence>
<sequence length="326" mass="37849">MAGHLKFIRYYWFDRQVRAGRYPNATTLAEHFEISTKTAQRNIDYMRDQLAMPLEYDSRRKGYYYTDVDFSLPALQVSQNELLAILLAQNLLADSAGGLISREIERFGRRLFAATDHIGLGAERIATAFSAVWNAYTPADPRAFRLVADSLLQSRRLQFHYFSPASGERSERLVEPYHLQHYLGSWVLLARCCEKQDWRKFNLGRMSDVQLTSDSFTPLPPASWKRELEGAFGLFQGLKHQQVVLHFNAYRARWIRHEIWHPEQEVEECPDGSLILRFKVADLREIKLRVLQFGADVEVLAPEALRREIVEEAQRISGLYAEKNHM</sequence>
<dbReference type="PROSITE" id="PS52050">
    <property type="entry name" value="WYL"/>
    <property type="match status" value="1"/>
</dbReference>
<dbReference type="PANTHER" id="PTHR34580">
    <property type="match status" value="1"/>
</dbReference>
<dbReference type="EMBL" id="VNIB01000009">
    <property type="protein sequence ID" value="TYO97627.1"/>
    <property type="molecule type" value="Genomic_DNA"/>
</dbReference>
<proteinExistence type="predicted"/>
<dbReference type="Pfam" id="PF25583">
    <property type="entry name" value="WCX"/>
    <property type="match status" value="1"/>
</dbReference>
<dbReference type="Proteomes" id="UP000324159">
    <property type="component" value="Unassembled WGS sequence"/>
</dbReference>
<dbReference type="AlphaFoldDB" id="A0A5D3WIC3"/>
<name>A0A5D3WIC3_9BACT</name>
<dbReference type="Pfam" id="PF13280">
    <property type="entry name" value="WYL"/>
    <property type="match status" value="1"/>
</dbReference>
<protein>
    <submittedName>
        <fullName evidence="3">Putative DNA-binding transcriptional regulator YafY</fullName>
    </submittedName>
</protein>
<evidence type="ECO:0000313" key="3">
    <source>
        <dbReference type="EMBL" id="TYO97627.1"/>
    </source>
</evidence>
<feature type="domain" description="WYL" evidence="1">
    <location>
        <begin position="143"/>
        <end position="210"/>
    </location>
</feature>
<reference evidence="3 4" key="1">
    <citation type="submission" date="2019-07" db="EMBL/GenBank/DDBJ databases">
        <title>Genomic Encyclopedia of Type Strains, Phase IV (KMG-IV): sequencing the most valuable type-strain genomes for metagenomic binning, comparative biology and taxonomic classification.</title>
        <authorList>
            <person name="Goeker M."/>
        </authorList>
    </citation>
    <scope>NUCLEOTIDE SEQUENCE [LARGE SCALE GENOMIC DNA]</scope>
    <source>
        <strain evidence="3 4">SS015</strain>
    </source>
</reference>
<dbReference type="InterPro" id="IPR057727">
    <property type="entry name" value="WCX_dom"/>
</dbReference>
<keyword evidence="3" id="KW-0238">DNA-binding</keyword>
<dbReference type="OrthoDB" id="9787242at2"/>
<evidence type="ECO:0000259" key="1">
    <source>
        <dbReference type="Pfam" id="PF13280"/>
    </source>
</evidence>
<accession>A0A5D3WIC3</accession>
<comment type="caution">
    <text evidence="3">The sequence shown here is derived from an EMBL/GenBank/DDBJ whole genome shotgun (WGS) entry which is preliminary data.</text>
</comment>
<feature type="domain" description="WCX" evidence="2">
    <location>
        <begin position="241"/>
        <end position="316"/>
    </location>
</feature>
<dbReference type="GO" id="GO:0003677">
    <property type="term" value="F:DNA binding"/>
    <property type="evidence" value="ECO:0007669"/>
    <property type="project" value="UniProtKB-KW"/>
</dbReference>
<dbReference type="InterPro" id="IPR026881">
    <property type="entry name" value="WYL_dom"/>
</dbReference>
<organism evidence="3 4">
    <name type="scientific">Geothermobacter ehrlichii</name>
    <dbReference type="NCBI Taxonomy" id="213224"/>
    <lineage>
        <taxon>Bacteria</taxon>
        <taxon>Pseudomonadati</taxon>
        <taxon>Thermodesulfobacteriota</taxon>
        <taxon>Desulfuromonadia</taxon>
        <taxon>Desulfuromonadales</taxon>
        <taxon>Geothermobacteraceae</taxon>
        <taxon>Geothermobacter</taxon>
    </lineage>
</organism>
<keyword evidence="4" id="KW-1185">Reference proteome</keyword>